<dbReference type="PANTHER" id="PTHR43261">
    <property type="entry name" value="TRANSLATION ELONGATION FACTOR G-RELATED"/>
    <property type="match status" value="1"/>
</dbReference>
<dbReference type="InterPro" id="IPR005225">
    <property type="entry name" value="Small_GTP-bd"/>
</dbReference>
<keyword evidence="6" id="KW-1185">Reference proteome</keyword>
<dbReference type="PRINTS" id="PR00315">
    <property type="entry name" value="ELONGATNFCT"/>
</dbReference>
<dbReference type="InterPro" id="IPR000640">
    <property type="entry name" value="EFG_V-like"/>
</dbReference>
<keyword evidence="2" id="KW-0648">Protein biosynthesis</keyword>
<dbReference type="SUPFAM" id="SSF52540">
    <property type="entry name" value="P-loop containing nucleoside triphosphate hydrolases"/>
    <property type="match status" value="1"/>
</dbReference>
<dbReference type="GO" id="GO:0003924">
    <property type="term" value="F:GTPase activity"/>
    <property type="evidence" value="ECO:0007669"/>
    <property type="project" value="InterPro"/>
</dbReference>
<name>A0A7W9J9K0_9ACTN</name>
<accession>A0A7W9J9K0</accession>
<comment type="caution">
    <text evidence="5">The sequence shown here is derived from an EMBL/GenBank/DDBJ whole genome shotgun (WGS) entry which is preliminary data.</text>
</comment>
<dbReference type="Gene3D" id="3.30.70.870">
    <property type="entry name" value="Elongation Factor G (Translational Gtpase), domain 3"/>
    <property type="match status" value="1"/>
</dbReference>
<dbReference type="SMART" id="SM00889">
    <property type="entry name" value="EFG_IV"/>
    <property type="match status" value="1"/>
</dbReference>
<proteinExistence type="predicted"/>
<gene>
    <name evidence="5" type="ORF">HDA39_004404</name>
</gene>
<dbReference type="Pfam" id="PF00679">
    <property type="entry name" value="EFG_C"/>
    <property type="match status" value="1"/>
</dbReference>
<reference evidence="5 6" key="1">
    <citation type="submission" date="2020-08" db="EMBL/GenBank/DDBJ databases">
        <title>Sequencing the genomes of 1000 actinobacteria strains.</title>
        <authorList>
            <person name="Klenk H.-P."/>
        </authorList>
    </citation>
    <scope>NUCLEOTIDE SEQUENCE [LARGE SCALE GENOMIC DNA]</scope>
    <source>
        <strain evidence="5 6">DSM 28967</strain>
    </source>
</reference>
<evidence type="ECO:0000256" key="3">
    <source>
        <dbReference type="ARBA" id="ARBA00023134"/>
    </source>
</evidence>
<dbReference type="GO" id="GO:0032790">
    <property type="term" value="P:ribosome disassembly"/>
    <property type="evidence" value="ECO:0007669"/>
    <property type="project" value="TreeGrafter"/>
</dbReference>
<dbReference type="Pfam" id="PF03764">
    <property type="entry name" value="EFG_IV"/>
    <property type="match status" value="1"/>
</dbReference>
<dbReference type="PRINTS" id="PR01037">
    <property type="entry name" value="TCRTETOQM"/>
</dbReference>
<protein>
    <submittedName>
        <fullName evidence="5">Ribosomal protection tetracycline resistance protein</fullName>
    </submittedName>
</protein>
<dbReference type="InterPro" id="IPR020568">
    <property type="entry name" value="Ribosomal_Su5_D2-typ_SF"/>
</dbReference>
<dbReference type="SUPFAM" id="SSF54211">
    <property type="entry name" value="Ribosomal protein S5 domain 2-like"/>
    <property type="match status" value="1"/>
</dbReference>
<dbReference type="EMBL" id="JACHMY010000001">
    <property type="protein sequence ID" value="MBB5837670.1"/>
    <property type="molecule type" value="Genomic_DNA"/>
</dbReference>
<keyword evidence="3" id="KW-0342">GTP-binding</keyword>
<dbReference type="InterPro" id="IPR009000">
    <property type="entry name" value="Transl_B-barrel_sf"/>
</dbReference>
<dbReference type="CDD" id="cd04168">
    <property type="entry name" value="TetM_like"/>
    <property type="match status" value="1"/>
</dbReference>
<dbReference type="GO" id="GO:0006412">
    <property type="term" value="P:translation"/>
    <property type="evidence" value="ECO:0007669"/>
    <property type="project" value="UniProtKB-KW"/>
</dbReference>
<keyword evidence="1" id="KW-0547">Nucleotide-binding</keyword>
<dbReference type="InterPro" id="IPR014721">
    <property type="entry name" value="Ribsml_uS5_D2-typ_fold_subgr"/>
</dbReference>
<evidence type="ECO:0000256" key="2">
    <source>
        <dbReference type="ARBA" id="ARBA00022917"/>
    </source>
</evidence>
<dbReference type="Pfam" id="PF00009">
    <property type="entry name" value="GTP_EFTU"/>
    <property type="match status" value="1"/>
</dbReference>
<dbReference type="GO" id="GO:0005525">
    <property type="term" value="F:GTP binding"/>
    <property type="evidence" value="ECO:0007669"/>
    <property type="project" value="UniProtKB-KW"/>
</dbReference>
<dbReference type="Gene3D" id="3.30.70.240">
    <property type="match status" value="1"/>
</dbReference>
<dbReference type="Gene3D" id="2.40.30.10">
    <property type="entry name" value="Translation factors"/>
    <property type="match status" value="1"/>
</dbReference>
<evidence type="ECO:0000256" key="1">
    <source>
        <dbReference type="ARBA" id="ARBA00022741"/>
    </source>
</evidence>
<feature type="domain" description="Tr-type G" evidence="4">
    <location>
        <begin position="1"/>
        <end position="245"/>
    </location>
</feature>
<dbReference type="InterPro" id="IPR005517">
    <property type="entry name" value="Transl_elong_EFG/EF2_IV"/>
</dbReference>
<dbReference type="InterPro" id="IPR031157">
    <property type="entry name" value="G_TR_CS"/>
</dbReference>
<dbReference type="NCBIfam" id="TIGR00231">
    <property type="entry name" value="small_GTP"/>
    <property type="match status" value="1"/>
</dbReference>
<dbReference type="Gene3D" id="3.40.50.300">
    <property type="entry name" value="P-loop containing nucleotide triphosphate hydrolases"/>
    <property type="match status" value="1"/>
</dbReference>
<dbReference type="Gene3D" id="3.30.230.10">
    <property type="match status" value="1"/>
</dbReference>
<dbReference type="InterPro" id="IPR000795">
    <property type="entry name" value="T_Tr_GTP-bd_dom"/>
</dbReference>
<dbReference type="SUPFAM" id="SSF54980">
    <property type="entry name" value="EF-G C-terminal domain-like"/>
    <property type="match status" value="2"/>
</dbReference>
<dbReference type="PANTHER" id="PTHR43261:SF1">
    <property type="entry name" value="RIBOSOME-RELEASING FACTOR 2, MITOCHONDRIAL"/>
    <property type="match status" value="1"/>
</dbReference>
<evidence type="ECO:0000259" key="4">
    <source>
        <dbReference type="PROSITE" id="PS51722"/>
    </source>
</evidence>
<sequence>MSTLTMGILAHVDAGKTSLTERLLHTAGVIDRVGSVDAGSTRTDTMDLERRRGITIRSAVVSFELSGVTVNLIDTPGHSDFIAEVERALSVLDGAVLVLSAVEGVQVQTRLLMRTLQRLRIPTLLFVNKIDRMGARYDDLLADIRRLLTPAVIPLGAVADLGGRSAAFELFPPGSPQVDELLAERNDKYLARYLADELTAGDQLAELADQVRSAVVHPVYFGSAITGDGVPELIEGITELLPRATGLPEDPLQASVFKVERGPAGEKIASARVFAGMLRARESITVHRGGQAAASAPAAASAAAEGGSPSRATYSSKPSSLLLFSQGETQRVDAVEAGRIVALRGLKEIQIGDQLGSPSGRGGQLFAPPTLETVVRAGDRIKLFQALQQLAEQDPLIRVRKDEEISVSLYGEVQKEVIASLLADEYGLDVTFDRTRPIHQERPIGVGDAVREMGAPGNPWVATVGFRVSPGTGIDYRLEVELGGLPRAFHTAIEETVRRTLLQGLYGWEVDDVRIDLIRTGYDSVATGGGDFRYLVPLVLMEALAQAGTSVVEPVNRFELDLPPDAVSPILGRLAESHATVETSQIDTDHAQLTGLIPAGRVHTFESQLPGLTHGEGILLTTFDSFRPVPGTPPTRPRTDGNPLSLKEYLVHLNQQ</sequence>
<dbReference type="PROSITE" id="PS00301">
    <property type="entry name" value="G_TR_1"/>
    <property type="match status" value="1"/>
</dbReference>
<dbReference type="PROSITE" id="PS51722">
    <property type="entry name" value="G_TR_2"/>
    <property type="match status" value="1"/>
</dbReference>
<organism evidence="5 6">
    <name type="scientific">Kribbella italica</name>
    <dbReference type="NCBI Taxonomy" id="1540520"/>
    <lineage>
        <taxon>Bacteria</taxon>
        <taxon>Bacillati</taxon>
        <taxon>Actinomycetota</taxon>
        <taxon>Actinomycetes</taxon>
        <taxon>Propionibacteriales</taxon>
        <taxon>Kribbellaceae</taxon>
        <taxon>Kribbella</taxon>
    </lineage>
</organism>
<dbReference type="Proteomes" id="UP000549971">
    <property type="component" value="Unassembled WGS sequence"/>
</dbReference>
<evidence type="ECO:0000313" key="5">
    <source>
        <dbReference type="EMBL" id="MBB5837670.1"/>
    </source>
</evidence>
<dbReference type="InterPro" id="IPR027417">
    <property type="entry name" value="P-loop_NTPase"/>
</dbReference>
<evidence type="ECO:0000313" key="6">
    <source>
        <dbReference type="Proteomes" id="UP000549971"/>
    </source>
</evidence>
<dbReference type="AlphaFoldDB" id="A0A7W9J9K0"/>
<dbReference type="InterPro" id="IPR035647">
    <property type="entry name" value="EFG_III/V"/>
</dbReference>
<dbReference type="SUPFAM" id="SSF50447">
    <property type="entry name" value="Translation proteins"/>
    <property type="match status" value="1"/>
</dbReference>